<evidence type="ECO:0000259" key="8">
    <source>
        <dbReference type="Pfam" id="PF02687"/>
    </source>
</evidence>
<feature type="transmembrane region" description="Helical" evidence="7">
    <location>
        <begin position="295"/>
        <end position="317"/>
    </location>
</feature>
<dbReference type="PANTHER" id="PTHR30572">
    <property type="entry name" value="MEMBRANE COMPONENT OF TRANSPORTER-RELATED"/>
    <property type="match status" value="1"/>
</dbReference>
<dbReference type="Pfam" id="PF02687">
    <property type="entry name" value="FtsX"/>
    <property type="match status" value="2"/>
</dbReference>
<reference evidence="11" key="1">
    <citation type="journal article" date="2019" name="Int. J. Syst. Evol. Microbiol.">
        <title>The Global Catalogue of Microorganisms (GCM) 10K type strain sequencing project: providing services to taxonomists for standard genome sequencing and annotation.</title>
        <authorList>
            <consortium name="The Broad Institute Genomics Platform"/>
            <consortium name="The Broad Institute Genome Sequencing Center for Infectious Disease"/>
            <person name="Wu L."/>
            <person name="Ma J."/>
        </authorList>
    </citation>
    <scope>NUCLEOTIDE SEQUENCE [LARGE SCALE GENOMIC DNA]</scope>
    <source>
        <strain evidence="11">JCM 6486</strain>
    </source>
</reference>
<dbReference type="Pfam" id="PF12704">
    <property type="entry name" value="MacB_PCD"/>
    <property type="match status" value="1"/>
</dbReference>
<dbReference type="RefSeq" id="WP_346045758.1">
    <property type="nucleotide sequence ID" value="NZ_BAAACP010000013.1"/>
</dbReference>
<dbReference type="InterPro" id="IPR025857">
    <property type="entry name" value="MacB_PCD"/>
</dbReference>
<keyword evidence="2" id="KW-1003">Cell membrane</keyword>
<evidence type="ECO:0000256" key="7">
    <source>
        <dbReference type="SAM" id="Phobius"/>
    </source>
</evidence>
<evidence type="ECO:0000313" key="11">
    <source>
        <dbReference type="Proteomes" id="UP001400965"/>
    </source>
</evidence>
<dbReference type="Proteomes" id="UP001400965">
    <property type="component" value="Unassembled WGS sequence"/>
</dbReference>
<evidence type="ECO:0000256" key="5">
    <source>
        <dbReference type="ARBA" id="ARBA00023136"/>
    </source>
</evidence>
<comment type="caution">
    <text evidence="10">The sequence shown here is derived from an EMBL/GenBank/DDBJ whole genome shotgun (WGS) entry which is preliminary data.</text>
</comment>
<feature type="transmembrane region" description="Helical" evidence="7">
    <location>
        <begin position="245"/>
        <end position="263"/>
    </location>
</feature>
<feature type="transmembrane region" description="Helical" evidence="7">
    <location>
        <begin position="732"/>
        <end position="750"/>
    </location>
</feature>
<keyword evidence="3 7" id="KW-0812">Transmembrane</keyword>
<dbReference type="PANTHER" id="PTHR30572:SF4">
    <property type="entry name" value="ABC TRANSPORTER PERMEASE YTRF"/>
    <property type="match status" value="1"/>
</dbReference>
<proteinExistence type="inferred from homology"/>
<gene>
    <name evidence="10" type="ORF">GCM10008917_21170</name>
</gene>
<evidence type="ECO:0000256" key="3">
    <source>
        <dbReference type="ARBA" id="ARBA00022692"/>
    </source>
</evidence>
<feature type="domain" description="ABC3 transporter permease C-terminal" evidence="8">
    <location>
        <begin position="246"/>
        <end position="372"/>
    </location>
</feature>
<evidence type="ECO:0000256" key="1">
    <source>
        <dbReference type="ARBA" id="ARBA00004651"/>
    </source>
</evidence>
<feature type="transmembrane region" description="Helical" evidence="7">
    <location>
        <begin position="346"/>
        <end position="365"/>
    </location>
</feature>
<feature type="transmembrane region" description="Helical" evidence="7">
    <location>
        <begin position="785"/>
        <end position="804"/>
    </location>
</feature>
<feature type="domain" description="MacB-like periplasmic core" evidence="9">
    <location>
        <begin position="19"/>
        <end position="204"/>
    </location>
</feature>
<accession>A0ABP3XKG0</accession>
<dbReference type="InterPro" id="IPR050250">
    <property type="entry name" value="Macrolide_Exporter_MacB"/>
</dbReference>
<keyword evidence="11" id="KW-1185">Reference proteome</keyword>
<comment type="subcellular location">
    <subcellularLocation>
        <location evidence="1">Cell membrane</location>
        <topology evidence="1">Multi-pass membrane protein</topology>
    </subcellularLocation>
</comment>
<feature type="transmembrane region" description="Helical" evidence="7">
    <location>
        <begin position="418"/>
        <end position="437"/>
    </location>
</feature>
<comment type="similarity">
    <text evidence="6">Belongs to the ABC-4 integral membrane protein family.</text>
</comment>
<organism evidence="10 11">
    <name type="scientific">Paraclostridium tenue</name>
    <dbReference type="NCBI Taxonomy" id="1737"/>
    <lineage>
        <taxon>Bacteria</taxon>
        <taxon>Bacillati</taxon>
        <taxon>Bacillota</taxon>
        <taxon>Clostridia</taxon>
        <taxon>Peptostreptococcales</taxon>
        <taxon>Peptostreptococcaceae</taxon>
        <taxon>Paraclostridium</taxon>
    </lineage>
</organism>
<keyword evidence="4 7" id="KW-1133">Transmembrane helix</keyword>
<evidence type="ECO:0000256" key="4">
    <source>
        <dbReference type="ARBA" id="ARBA00022989"/>
    </source>
</evidence>
<sequence>MRKKLNLGFRYMKAYKARSLAIILSIILSVAMIVGILTLTKTENMNELQTMKYNTGIYHTIFKNLNYKQLKIIEESSDLENVGAFNFHGITTDKEKQSVIMINCNEDYIISNSKLEKGRFAKSKNEIVAEEWVLKNLGLEPKINQIIKLNIEDINKNVKDEEFKLVGIIKDRPTEKQIGKMQMYLPLQENSENLEVGIAFNEKVDIPDYTLELAKKSNINKDNIYSSDDLITISNNANNVSLDTILSALVISLICGIVIYSIFNISMYKRFKEYGILRAIGAKNFKVFKLILNELMTLSFIGIPIGILAGVIASFIANKNASKLKTNIALNGEIIKLHMVYPIFEILVAILFMILILFLISIFTYKKINKLSIIDAIKGNRKSDNIKRNMVNVKTLRKYMKIYKAISFKNILRNKKRFIMIIFSMSICGVLFINSNYRLHLSQSDDFIVDRVLNNNSDMRIDIYGTENQRNGLTSEDIKKLENIDGVKEVVKSQIMNGRMVMNEKDITNKDYFEHINKSIRGKNLFKGYLVKDNTNNELILKQNLRGYDKKALNKLNDYLIEGKIDIEKMKNEDLAVVYVPRVVEQKDKEGTVYNLVDNGTPVANIKAGDTVKVKFREDGKRPIEFCTLEDKDAKYIEKEFKVGAVVSYPFMAEDTYTSNSCIDVIVSDNKFKQVTGGENYQAININLEEGANDKKIYDEVLRTTIKVNGAMARNLIEEKRNSDAMYEKSRIYNYAMVLVLFVIAIVNIVNNISQSIVDRTNEFGMLRAIGLNNKDFRKMITFEGLIYTLISSLIIIVVSLILNKMTYDSFEVSKYGIEFSIRYIDFILIIIINTLVGIMATYFPAKKLEKVSVVEMMNINE</sequence>
<evidence type="ECO:0000256" key="6">
    <source>
        <dbReference type="ARBA" id="ARBA00038076"/>
    </source>
</evidence>
<keyword evidence="5 7" id="KW-0472">Membrane</keyword>
<dbReference type="InterPro" id="IPR003838">
    <property type="entry name" value="ABC3_permease_C"/>
</dbReference>
<protein>
    <submittedName>
        <fullName evidence="10">ABC transporter permease</fullName>
    </submittedName>
</protein>
<evidence type="ECO:0000313" key="10">
    <source>
        <dbReference type="EMBL" id="GAA0865106.1"/>
    </source>
</evidence>
<feature type="transmembrane region" description="Helical" evidence="7">
    <location>
        <begin position="20"/>
        <end position="39"/>
    </location>
</feature>
<feature type="transmembrane region" description="Helical" evidence="7">
    <location>
        <begin position="824"/>
        <end position="844"/>
    </location>
</feature>
<evidence type="ECO:0000256" key="2">
    <source>
        <dbReference type="ARBA" id="ARBA00022475"/>
    </source>
</evidence>
<evidence type="ECO:0000259" key="9">
    <source>
        <dbReference type="Pfam" id="PF12704"/>
    </source>
</evidence>
<dbReference type="EMBL" id="BAAACP010000013">
    <property type="protein sequence ID" value="GAA0865106.1"/>
    <property type="molecule type" value="Genomic_DNA"/>
</dbReference>
<name>A0ABP3XKG0_9FIRM</name>
<feature type="domain" description="ABC3 transporter permease C-terminal" evidence="8">
    <location>
        <begin position="736"/>
        <end position="850"/>
    </location>
</feature>